<dbReference type="GeneID" id="54481664"/>
<feature type="region of interest" description="Disordered" evidence="2">
    <location>
        <begin position="444"/>
        <end position="478"/>
    </location>
</feature>
<dbReference type="PANTHER" id="PTHR15672">
    <property type="entry name" value="CAMP-REGULATED PHOSPHOPROTEIN 21 RELATED R3H DOMAIN CONTAINING PROTEIN"/>
    <property type="match status" value="1"/>
</dbReference>
<feature type="compositionally biased region" description="Polar residues" evidence="2">
    <location>
        <begin position="35"/>
        <end position="60"/>
    </location>
</feature>
<feature type="region of interest" description="Disordered" evidence="2">
    <location>
        <begin position="359"/>
        <end position="420"/>
    </location>
</feature>
<feature type="compositionally biased region" description="Low complexity" evidence="2">
    <location>
        <begin position="625"/>
        <end position="643"/>
    </location>
</feature>
<feature type="region of interest" description="Disordered" evidence="2">
    <location>
        <begin position="1"/>
        <end position="197"/>
    </location>
</feature>
<feature type="domain" description="R3H" evidence="3">
    <location>
        <begin position="284"/>
        <end position="347"/>
    </location>
</feature>
<dbReference type="PROSITE" id="PS51673">
    <property type="entry name" value="SUZ"/>
    <property type="match status" value="1"/>
</dbReference>
<feature type="compositionally biased region" description="Polar residues" evidence="2">
    <location>
        <begin position="770"/>
        <end position="799"/>
    </location>
</feature>
<feature type="domain" description="SUZ" evidence="4">
    <location>
        <begin position="348"/>
        <end position="438"/>
    </location>
</feature>
<feature type="compositionally biased region" description="Polar residues" evidence="2">
    <location>
        <begin position="716"/>
        <end position="727"/>
    </location>
</feature>
<dbReference type="EMBL" id="ML996569">
    <property type="protein sequence ID" value="KAF2759562.1"/>
    <property type="molecule type" value="Genomic_DNA"/>
</dbReference>
<dbReference type="InterPro" id="IPR024771">
    <property type="entry name" value="SUZ"/>
</dbReference>
<evidence type="ECO:0000313" key="5">
    <source>
        <dbReference type="EMBL" id="KAF2759562.1"/>
    </source>
</evidence>
<accession>A0A6A6W9N3</accession>
<dbReference type="OrthoDB" id="278430at2759"/>
<evidence type="ECO:0008006" key="7">
    <source>
        <dbReference type="Google" id="ProtNLM"/>
    </source>
</evidence>
<evidence type="ECO:0000256" key="1">
    <source>
        <dbReference type="ARBA" id="ARBA00022553"/>
    </source>
</evidence>
<evidence type="ECO:0000259" key="3">
    <source>
        <dbReference type="PROSITE" id="PS51061"/>
    </source>
</evidence>
<dbReference type="GO" id="GO:0006012">
    <property type="term" value="P:galactose metabolic process"/>
    <property type="evidence" value="ECO:0007669"/>
    <property type="project" value="TreeGrafter"/>
</dbReference>
<dbReference type="PANTHER" id="PTHR15672:SF8">
    <property type="entry name" value="PROTEIN ENCORE"/>
    <property type="match status" value="1"/>
</dbReference>
<evidence type="ECO:0000313" key="6">
    <source>
        <dbReference type="Proteomes" id="UP000799437"/>
    </source>
</evidence>
<feature type="compositionally biased region" description="Polar residues" evidence="2">
    <location>
        <begin position="644"/>
        <end position="654"/>
    </location>
</feature>
<feature type="compositionally biased region" description="Basic and acidic residues" evidence="2">
    <location>
        <begin position="72"/>
        <end position="90"/>
    </location>
</feature>
<feature type="region of interest" description="Disordered" evidence="2">
    <location>
        <begin position="622"/>
        <end position="683"/>
    </location>
</feature>
<name>A0A6A6W9N3_9PEZI</name>
<dbReference type="GO" id="GO:0003676">
    <property type="term" value="F:nucleic acid binding"/>
    <property type="evidence" value="ECO:0007669"/>
    <property type="project" value="UniProtKB-UniRule"/>
</dbReference>
<feature type="compositionally biased region" description="Basic and acidic residues" evidence="2">
    <location>
        <begin position="158"/>
        <end position="176"/>
    </location>
</feature>
<feature type="compositionally biased region" description="Polar residues" evidence="2">
    <location>
        <begin position="385"/>
        <end position="403"/>
    </location>
</feature>
<protein>
    <recommendedName>
        <fullName evidence="7">R3H domain-containing protein</fullName>
    </recommendedName>
</protein>
<dbReference type="Gene3D" id="3.30.1370.50">
    <property type="entry name" value="R3H-like domain"/>
    <property type="match status" value="1"/>
</dbReference>
<dbReference type="SUPFAM" id="SSF82708">
    <property type="entry name" value="R3H domain"/>
    <property type="match status" value="1"/>
</dbReference>
<evidence type="ECO:0000259" key="4">
    <source>
        <dbReference type="PROSITE" id="PS51673"/>
    </source>
</evidence>
<feature type="compositionally biased region" description="Polar residues" evidence="2">
    <location>
        <begin position="91"/>
        <end position="106"/>
    </location>
</feature>
<dbReference type="InterPro" id="IPR001374">
    <property type="entry name" value="R3H_dom"/>
</dbReference>
<keyword evidence="1" id="KW-0597">Phosphoprotein</keyword>
<dbReference type="AlphaFoldDB" id="A0A6A6W9N3"/>
<dbReference type="Pfam" id="PF01424">
    <property type="entry name" value="R3H"/>
    <property type="match status" value="1"/>
</dbReference>
<gene>
    <name evidence="5" type="ORF">EJ05DRAFT_302375</name>
</gene>
<reference evidence="5" key="1">
    <citation type="journal article" date="2020" name="Stud. Mycol.">
        <title>101 Dothideomycetes genomes: a test case for predicting lifestyles and emergence of pathogens.</title>
        <authorList>
            <person name="Haridas S."/>
            <person name="Albert R."/>
            <person name="Binder M."/>
            <person name="Bloem J."/>
            <person name="Labutti K."/>
            <person name="Salamov A."/>
            <person name="Andreopoulos B."/>
            <person name="Baker S."/>
            <person name="Barry K."/>
            <person name="Bills G."/>
            <person name="Bluhm B."/>
            <person name="Cannon C."/>
            <person name="Castanera R."/>
            <person name="Culley D."/>
            <person name="Daum C."/>
            <person name="Ezra D."/>
            <person name="Gonzalez J."/>
            <person name="Henrissat B."/>
            <person name="Kuo A."/>
            <person name="Liang C."/>
            <person name="Lipzen A."/>
            <person name="Lutzoni F."/>
            <person name="Magnuson J."/>
            <person name="Mondo S."/>
            <person name="Nolan M."/>
            <person name="Ohm R."/>
            <person name="Pangilinan J."/>
            <person name="Park H.-J."/>
            <person name="Ramirez L."/>
            <person name="Alfaro M."/>
            <person name="Sun H."/>
            <person name="Tritt A."/>
            <person name="Yoshinaga Y."/>
            <person name="Zwiers L.-H."/>
            <person name="Turgeon B."/>
            <person name="Goodwin S."/>
            <person name="Spatafora J."/>
            <person name="Crous P."/>
            <person name="Grigoriev I."/>
        </authorList>
    </citation>
    <scope>NUCLEOTIDE SEQUENCE</scope>
    <source>
        <strain evidence="5">CBS 121739</strain>
    </source>
</reference>
<dbReference type="InterPro" id="IPR051937">
    <property type="entry name" value="R3H_domain_containing"/>
</dbReference>
<dbReference type="CDD" id="cd02642">
    <property type="entry name" value="R3H_encore_like"/>
    <property type="match status" value="1"/>
</dbReference>
<feature type="compositionally biased region" description="Pro residues" evidence="2">
    <location>
        <begin position="808"/>
        <end position="824"/>
    </location>
</feature>
<feature type="compositionally biased region" description="Basic and acidic residues" evidence="2">
    <location>
        <begin position="445"/>
        <end position="454"/>
    </location>
</feature>
<dbReference type="PROSITE" id="PS51061">
    <property type="entry name" value="R3H"/>
    <property type="match status" value="1"/>
</dbReference>
<organism evidence="5 6">
    <name type="scientific">Pseudovirgaria hyperparasitica</name>
    <dbReference type="NCBI Taxonomy" id="470096"/>
    <lineage>
        <taxon>Eukaryota</taxon>
        <taxon>Fungi</taxon>
        <taxon>Dikarya</taxon>
        <taxon>Ascomycota</taxon>
        <taxon>Pezizomycotina</taxon>
        <taxon>Dothideomycetes</taxon>
        <taxon>Dothideomycetes incertae sedis</taxon>
        <taxon>Acrospermales</taxon>
        <taxon>Acrospermaceae</taxon>
        <taxon>Pseudovirgaria</taxon>
    </lineage>
</organism>
<feature type="compositionally biased region" description="Basic and acidic residues" evidence="2">
    <location>
        <begin position="409"/>
        <end position="420"/>
    </location>
</feature>
<dbReference type="Pfam" id="PF12752">
    <property type="entry name" value="SUZ"/>
    <property type="match status" value="1"/>
</dbReference>
<keyword evidence="6" id="KW-1185">Reference proteome</keyword>
<dbReference type="InterPro" id="IPR036867">
    <property type="entry name" value="R3H_dom_sf"/>
</dbReference>
<proteinExistence type="predicted"/>
<feature type="region of interest" description="Disordered" evidence="2">
    <location>
        <begin position="701"/>
        <end position="851"/>
    </location>
</feature>
<feature type="compositionally biased region" description="Low complexity" evidence="2">
    <location>
        <begin position="832"/>
        <end position="851"/>
    </location>
</feature>
<evidence type="ECO:0000256" key="2">
    <source>
        <dbReference type="SAM" id="MobiDB-lite"/>
    </source>
</evidence>
<dbReference type="Proteomes" id="UP000799437">
    <property type="component" value="Unassembled WGS sequence"/>
</dbReference>
<sequence length="851" mass="91639">MASMASPPVEQQALNKPSFAKVASSSYKPHITKEINATTTSDPQHAISSSATHAVTTTPQDEVDPTDSTESPSERRQTILAKPEDFELHSEQWSTTGNSIATTSIVQRRIDPSQPARSMSGRQPTVEEVSTRLSSSGDSAKPPSLDGKSVASGTTFALDEKESLRPDDSASLRAADEDGNSPPGSTAADSRMGSDVGAARAFSEQLREIGTLGPAALRGAPPGRLPPGIVPNGTQFVNSRPLSAAAPSVSAHMTLNNGLRADYGHTGPLPDEKLLEALESQRDRVWVLKLEQDLIDFVKDPKECQLSLPSCNAFYRMLAHKLADYYILAHTVDESMTGVRVSKTEYCRIPPPLLSFSSNNGVVNTPPIDAPTRKIMRRGEDGKATSGTNTTANSDGPSNATSVGSDGDSDGKGKQPSSHEVRMAKYNEVRQRIFGQAADAVEQAEGVKADENDTSRSSSASGKKTKKKSRNYDDEEFESRAHFNAYPPQAYPAAASYQPDSSSILYGQYASNGIPQHQYSMMPQHVQQPMTYENGYQMQQEASQPYVWQGQVYQQGQPLNYGVSQPMGYDLSAEFQRGMQSFQSAPNITPQMPKASPVLMGGYQAHHALQHHPQQSMAQNWTTMPHQSSYQPSQNQYQPQGSPMNQASYQSNYAYGQLPAPSLANGKQNKNQHPLPGSYNRNQFNPQIQAFIPGGRASFSMQAQHAQMTPPAMHSYPSQSYAMSSQGHVARPSPPQSQQSSAFASPHFLQNIPSTVKPSNGSRPSMLPQPASTSSMTQASNVPTGPNHSAQSLTSNESSIAKWGTPSHLPPKPPPPASIPPPKFSLPGQNHPAAARLPAPAPVATATGRHH</sequence>
<feature type="compositionally biased region" description="Polar residues" evidence="2">
    <location>
        <begin position="751"/>
        <end position="763"/>
    </location>
</feature>
<dbReference type="RefSeq" id="XP_033602013.1">
    <property type="nucleotide sequence ID" value="XM_033740610.1"/>
</dbReference>